<keyword evidence="2" id="KW-0106">Calcium</keyword>
<keyword evidence="5" id="KW-1185">Reference proteome</keyword>
<sequence length="185" mass="20793">MAEALKDRKFKALFEMFDPSGQGYLTRDGFRRFTDAVTGLVPSGDVENATAMRNAFEKWWEILAQSADGKGDSRIEREEFVSIMRSRVTSPGNLEEAVLAIADSLMRALDTSKDGVLSKDEYLRIYTHLGIDAEHCSDAFNRLDRDGNGVISHDEWRTALNEFYLSDDESAPGNWLLGPLTPTRH</sequence>
<comment type="caution">
    <text evidence="4">The sequence shown here is derived from an EMBL/GenBank/DDBJ whole genome shotgun (WGS) entry which is preliminary data.</text>
</comment>
<protein>
    <submittedName>
        <fullName evidence="4">EF-hand domain-containing protein</fullName>
    </submittedName>
</protein>
<proteinExistence type="predicted"/>
<organism evidence="4 5">
    <name type="scientific">Streptomyces ochraceiscleroticus</name>
    <dbReference type="NCBI Taxonomy" id="47761"/>
    <lineage>
        <taxon>Bacteria</taxon>
        <taxon>Bacillati</taxon>
        <taxon>Actinomycetota</taxon>
        <taxon>Actinomycetes</taxon>
        <taxon>Kitasatosporales</taxon>
        <taxon>Streptomycetaceae</taxon>
        <taxon>Streptomyces</taxon>
    </lineage>
</organism>
<dbReference type="InterPro" id="IPR050145">
    <property type="entry name" value="Centrin_CML-like"/>
</dbReference>
<dbReference type="SUPFAM" id="SSF47473">
    <property type="entry name" value="EF-hand"/>
    <property type="match status" value="1"/>
</dbReference>
<dbReference type="RefSeq" id="WP_031052285.1">
    <property type="nucleotide sequence ID" value="NZ_JBHSPX010000004.1"/>
</dbReference>
<dbReference type="Pfam" id="PF00036">
    <property type="entry name" value="EF-hand_1"/>
    <property type="match status" value="1"/>
</dbReference>
<name>A0ABW1MJW3_9ACTN</name>
<feature type="domain" description="EF-hand" evidence="3">
    <location>
        <begin position="131"/>
        <end position="166"/>
    </location>
</feature>
<dbReference type="Gene3D" id="1.10.238.10">
    <property type="entry name" value="EF-hand"/>
    <property type="match status" value="1"/>
</dbReference>
<evidence type="ECO:0000256" key="1">
    <source>
        <dbReference type="ARBA" id="ARBA00022737"/>
    </source>
</evidence>
<evidence type="ECO:0000259" key="3">
    <source>
        <dbReference type="PROSITE" id="PS50222"/>
    </source>
</evidence>
<dbReference type="Pfam" id="PF13499">
    <property type="entry name" value="EF-hand_7"/>
    <property type="match status" value="1"/>
</dbReference>
<accession>A0ABW1MJW3</accession>
<evidence type="ECO:0000313" key="4">
    <source>
        <dbReference type="EMBL" id="MFC6064066.1"/>
    </source>
</evidence>
<dbReference type="PROSITE" id="PS50222">
    <property type="entry name" value="EF_HAND_2"/>
    <property type="match status" value="1"/>
</dbReference>
<dbReference type="InterPro" id="IPR011992">
    <property type="entry name" value="EF-hand-dom_pair"/>
</dbReference>
<dbReference type="EMBL" id="JBHSPX010000004">
    <property type="protein sequence ID" value="MFC6064066.1"/>
    <property type="molecule type" value="Genomic_DNA"/>
</dbReference>
<evidence type="ECO:0000256" key="2">
    <source>
        <dbReference type="ARBA" id="ARBA00022837"/>
    </source>
</evidence>
<dbReference type="PANTHER" id="PTHR23050">
    <property type="entry name" value="CALCIUM BINDING PROTEIN"/>
    <property type="match status" value="1"/>
</dbReference>
<gene>
    <name evidence="4" type="ORF">ACFP4F_16120</name>
</gene>
<dbReference type="InterPro" id="IPR018247">
    <property type="entry name" value="EF_Hand_1_Ca_BS"/>
</dbReference>
<dbReference type="Proteomes" id="UP001596139">
    <property type="component" value="Unassembled WGS sequence"/>
</dbReference>
<dbReference type="InterPro" id="IPR002048">
    <property type="entry name" value="EF_hand_dom"/>
</dbReference>
<keyword evidence="1" id="KW-0677">Repeat</keyword>
<evidence type="ECO:0000313" key="5">
    <source>
        <dbReference type="Proteomes" id="UP001596139"/>
    </source>
</evidence>
<dbReference type="SMART" id="SM00054">
    <property type="entry name" value="EFh"/>
    <property type="match status" value="3"/>
</dbReference>
<dbReference type="PROSITE" id="PS00018">
    <property type="entry name" value="EF_HAND_1"/>
    <property type="match status" value="1"/>
</dbReference>
<reference evidence="5" key="1">
    <citation type="journal article" date="2019" name="Int. J. Syst. Evol. Microbiol.">
        <title>The Global Catalogue of Microorganisms (GCM) 10K type strain sequencing project: providing services to taxonomists for standard genome sequencing and annotation.</title>
        <authorList>
            <consortium name="The Broad Institute Genomics Platform"/>
            <consortium name="The Broad Institute Genome Sequencing Center for Infectious Disease"/>
            <person name="Wu L."/>
            <person name="Ma J."/>
        </authorList>
    </citation>
    <scope>NUCLEOTIDE SEQUENCE [LARGE SCALE GENOMIC DNA]</scope>
    <source>
        <strain evidence="5">CGMCC 1.15180</strain>
    </source>
</reference>